<evidence type="ECO:0000313" key="4">
    <source>
        <dbReference type="Proteomes" id="UP001198220"/>
    </source>
</evidence>
<dbReference type="InterPro" id="IPR019734">
    <property type="entry name" value="TPR_rpt"/>
</dbReference>
<gene>
    <name evidence="3" type="ORF">LKD36_00980</name>
</gene>
<dbReference type="RefSeq" id="WP_308458310.1">
    <property type="nucleotide sequence ID" value="NZ_JAJEPS010000001.1"/>
</dbReference>
<dbReference type="Pfam" id="PF13181">
    <property type="entry name" value="TPR_8"/>
    <property type="match status" value="1"/>
</dbReference>
<organism evidence="3 4">
    <name type="scientific">Hominiventricola filiformis</name>
    <dbReference type="NCBI Taxonomy" id="2885352"/>
    <lineage>
        <taxon>Bacteria</taxon>
        <taxon>Bacillati</taxon>
        <taxon>Bacillota</taxon>
        <taxon>Clostridia</taxon>
        <taxon>Lachnospirales</taxon>
        <taxon>Lachnospiraceae</taxon>
        <taxon>Hominiventricola</taxon>
    </lineage>
</organism>
<evidence type="ECO:0000256" key="2">
    <source>
        <dbReference type="SAM" id="SignalP"/>
    </source>
</evidence>
<feature type="compositionally biased region" description="Acidic residues" evidence="1">
    <location>
        <begin position="290"/>
        <end position="306"/>
    </location>
</feature>
<protein>
    <submittedName>
        <fullName evidence="3">Tetratricopeptide repeat protein</fullName>
    </submittedName>
</protein>
<dbReference type="SUPFAM" id="SSF48452">
    <property type="entry name" value="TPR-like"/>
    <property type="match status" value="2"/>
</dbReference>
<evidence type="ECO:0000313" key="3">
    <source>
        <dbReference type="EMBL" id="MCC2124747.1"/>
    </source>
</evidence>
<accession>A0AAE3D9G5</accession>
<keyword evidence="4" id="KW-1185">Reference proteome</keyword>
<dbReference type="Gene3D" id="1.25.40.10">
    <property type="entry name" value="Tetratricopeptide repeat domain"/>
    <property type="match status" value="2"/>
</dbReference>
<evidence type="ECO:0000256" key="1">
    <source>
        <dbReference type="SAM" id="MobiDB-lite"/>
    </source>
</evidence>
<dbReference type="Pfam" id="PF13174">
    <property type="entry name" value="TPR_6"/>
    <property type="match status" value="1"/>
</dbReference>
<name>A0AAE3D9G5_9FIRM</name>
<dbReference type="Pfam" id="PF13432">
    <property type="entry name" value="TPR_16"/>
    <property type="match status" value="1"/>
</dbReference>
<dbReference type="PROSITE" id="PS51257">
    <property type="entry name" value="PROKAR_LIPOPROTEIN"/>
    <property type="match status" value="1"/>
</dbReference>
<feature type="signal peptide" evidence="2">
    <location>
        <begin position="1"/>
        <end position="20"/>
    </location>
</feature>
<dbReference type="EMBL" id="JAJEPS010000001">
    <property type="protein sequence ID" value="MCC2124747.1"/>
    <property type="molecule type" value="Genomic_DNA"/>
</dbReference>
<keyword evidence="2" id="KW-0732">Signal</keyword>
<feature type="region of interest" description="Disordered" evidence="1">
    <location>
        <begin position="269"/>
        <end position="306"/>
    </location>
</feature>
<proteinExistence type="predicted"/>
<dbReference type="InterPro" id="IPR011990">
    <property type="entry name" value="TPR-like_helical_dom_sf"/>
</dbReference>
<dbReference type="AlphaFoldDB" id="A0AAE3D9G5"/>
<reference evidence="3 4" key="1">
    <citation type="submission" date="2021-10" db="EMBL/GenBank/DDBJ databases">
        <title>Anaerobic single-cell dispensing facilitates the cultivation of human gut bacteria.</title>
        <authorList>
            <person name="Afrizal A."/>
        </authorList>
    </citation>
    <scope>NUCLEOTIDE SEQUENCE [LARGE SCALE GENOMIC DNA]</scope>
    <source>
        <strain evidence="3 4">CLA-AA-H276</strain>
    </source>
</reference>
<comment type="caution">
    <text evidence="3">The sequence shown here is derived from an EMBL/GenBank/DDBJ whole genome shotgun (WGS) entry which is preliminary data.</text>
</comment>
<sequence length="306" mass="34024">MRKHRITAVMAAMFCMILMAGCGNSKAVQEQQMTLRSQGMEQAKEGDYEAAVASYDEALGLSDMYVGNLEMDIAAYKASALYAEGNTEDAITVCSAVLDVKKSQEMYLTRGLLYRAAENREAANADFASAMGMTSKKDKIMLGRLSYYMEDYTNAKSYLETAVKEGNTEGIYWQAQLYNEMGNPEYAITLYQNYLNSGNVKHQDAYEKVASWQLDNQDYDGAASTLEAGISMGNGGCLQKLLASEIAVYEYKGDFTTALQKMETYLESYPDDGDAQREYTFLKTRSEDGQSGEDTEEETAEESTEE</sequence>
<dbReference type="Proteomes" id="UP001198220">
    <property type="component" value="Unassembled WGS sequence"/>
</dbReference>
<feature type="chain" id="PRO_5042244150" evidence="2">
    <location>
        <begin position="21"/>
        <end position="306"/>
    </location>
</feature>